<dbReference type="VEuPathDB" id="FungiDB:PCH_Pc20g09780"/>
<gene>
    <name evidence="1" type="ORF">Pc20g09780</name>
    <name evidence="1" type="ORF">PCH_Pc20g09780</name>
</gene>
<dbReference type="OrthoDB" id="76567at2759"/>
<dbReference type="STRING" id="500485.B6HFH9"/>
<sequence>MVPKSSADFRTVDKDEGLGVPSFSILSGFSACCLFFRHTRFIEAVRGSGRRKVAVSQTRKSLVQAMKFWLDEPESEVQVAISITASNRKILVERWVMGPNMPTSPDQWIEIARNPQPNSPRISGYLDIDVSDEY</sequence>
<evidence type="ECO:0000313" key="1">
    <source>
        <dbReference type="EMBL" id="CAP86307.1"/>
    </source>
</evidence>
<dbReference type="OMA" id="VERWVMG"/>
<dbReference type="PROSITE" id="PS51257">
    <property type="entry name" value="PROKAR_LIPOPROTEIN"/>
    <property type="match status" value="1"/>
</dbReference>
<proteinExistence type="predicted"/>
<evidence type="ECO:0000313" key="2">
    <source>
        <dbReference type="Proteomes" id="UP000000724"/>
    </source>
</evidence>
<protein>
    <submittedName>
        <fullName evidence="1">Uncharacterized protein</fullName>
    </submittedName>
</protein>
<reference evidence="1 2" key="1">
    <citation type="journal article" date="2008" name="Nat. Biotechnol.">
        <title>Genome sequencing and analysis of the filamentous fungus Penicillium chrysogenum.</title>
        <authorList>
            <person name="van den Berg M.A."/>
            <person name="Albang R."/>
            <person name="Albermann K."/>
            <person name="Badger J.H."/>
            <person name="Daran J.-M."/>
            <person name="Driessen A.J.M."/>
            <person name="Garcia-Estrada C."/>
            <person name="Fedorova N.D."/>
            <person name="Harris D.M."/>
            <person name="Heijne W.H.M."/>
            <person name="Joardar V.S."/>
            <person name="Kiel J.A.K.W."/>
            <person name="Kovalchuk A."/>
            <person name="Martin J.F."/>
            <person name="Nierman W.C."/>
            <person name="Nijland J.G."/>
            <person name="Pronk J.T."/>
            <person name="Roubos J.A."/>
            <person name="van der Klei I.J."/>
            <person name="van Peij N.N.M.E."/>
            <person name="Veenhuis M."/>
            <person name="von Doehren H."/>
            <person name="Wagner C."/>
            <person name="Wortman J.R."/>
            <person name="Bovenberg R.A.L."/>
        </authorList>
    </citation>
    <scope>NUCLEOTIDE SEQUENCE [LARGE SCALE GENOMIC DNA]</scope>
    <source>
        <strain evidence="2">ATCC 28089 / DSM 1075 / NRRL 1951 / Wisconsin 54-1255</strain>
    </source>
</reference>
<dbReference type="HOGENOM" id="CLU_1896908_0_0_1"/>
<dbReference type="EMBL" id="AM920435">
    <property type="protein sequence ID" value="CAP86307.1"/>
    <property type="molecule type" value="Genomic_DNA"/>
</dbReference>
<name>B6HFH9_PENRW</name>
<keyword evidence="2" id="KW-1185">Reference proteome</keyword>
<organism evidence="1 2">
    <name type="scientific">Penicillium rubens (strain ATCC 28089 / DSM 1075 / NRRL 1951 / Wisconsin 54-1255)</name>
    <name type="common">Penicillium chrysogenum</name>
    <dbReference type="NCBI Taxonomy" id="500485"/>
    <lineage>
        <taxon>Eukaryota</taxon>
        <taxon>Fungi</taxon>
        <taxon>Dikarya</taxon>
        <taxon>Ascomycota</taxon>
        <taxon>Pezizomycotina</taxon>
        <taxon>Eurotiomycetes</taxon>
        <taxon>Eurotiomycetidae</taxon>
        <taxon>Eurotiales</taxon>
        <taxon>Aspergillaceae</taxon>
        <taxon>Penicillium</taxon>
        <taxon>Penicillium chrysogenum species complex</taxon>
    </lineage>
</organism>
<accession>B6HFH9</accession>
<dbReference type="AlphaFoldDB" id="B6HFH9"/>
<dbReference type="Proteomes" id="UP000000724">
    <property type="component" value="Contig Pc00c20"/>
</dbReference>